<dbReference type="GO" id="GO:1990904">
    <property type="term" value="C:ribonucleoprotein complex"/>
    <property type="evidence" value="ECO:0007669"/>
    <property type="project" value="UniProtKB-KW"/>
</dbReference>
<keyword evidence="5 7" id="KW-0687">Ribonucleoprotein</keyword>
<protein>
    <recommendedName>
        <fullName evidence="6 7">Small ribosomal subunit protein uS8</fullName>
    </recommendedName>
</protein>
<keyword evidence="2 7" id="KW-0699">rRNA-binding</keyword>
<dbReference type="InterPro" id="IPR035987">
    <property type="entry name" value="Ribosomal_uS8_sf"/>
</dbReference>
<proteinExistence type="inferred from homology"/>
<dbReference type="NCBIfam" id="NF001109">
    <property type="entry name" value="PRK00136.1"/>
    <property type="match status" value="1"/>
</dbReference>
<evidence type="ECO:0000256" key="5">
    <source>
        <dbReference type="ARBA" id="ARBA00023274"/>
    </source>
</evidence>
<evidence type="ECO:0000256" key="7">
    <source>
        <dbReference type="HAMAP-Rule" id="MF_01302"/>
    </source>
</evidence>
<dbReference type="GO" id="GO:0006412">
    <property type="term" value="P:translation"/>
    <property type="evidence" value="ECO:0007669"/>
    <property type="project" value="UniProtKB-UniRule"/>
</dbReference>
<dbReference type="Gene3D" id="3.30.1370.30">
    <property type="match status" value="1"/>
</dbReference>
<dbReference type="GO" id="GO:0019843">
    <property type="term" value="F:rRNA binding"/>
    <property type="evidence" value="ECO:0007669"/>
    <property type="project" value="UniProtKB-UniRule"/>
</dbReference>
<dbReference type="FunFam" id="3.30.1490.10:FF:000001">
    <property type="entry name" value="30S ribosomal protein S8"/>
    <property type="match status" value="1"/>
</dbReference>
<dbReference type="PANTHER" id="PTHR11758">
    <property type="entry name" value="40S RIBOSOMAL PROTEIN S15A"/>
    <property type="match status" value="1"/>
</dbReference>
<dbReference type="GO" id="GO:0005737">
    <property type="term" value="C:cytoplasm"/>
    <property type="evidence" value="ECO:0007669"/>
    <property type="project" value="UniProtKB-ARBA"/>
</dbReference>
<evidence type="ECO:0000256" key="1">
    <source>
        <dbReference type="ARBA" id="ARBA00006471"/>
    </source>
</evidence>
<comment type="subunit">
    <text evidence="7">Part of the 30S ribosomal subunit. Contacts proteins S5 and S12.</text>
</comment>
<organism evidence="8 9">
    <name type="scientific">Candidatus Magasanikbacteria bacterium RIFCSPHIGHO2_02_FULL_45_10</name>
    <dbReference type="NCBI Taxonomy" id="1798679"/>
    <lineage>
        <taxon>Bacteria</taxon>
        <taxon>Candidatus Magasanikiibacteriota</taxon>
    </lineage>
</organism>
<reference evidence="8 9" key="1">
    <citation type="journal article" date="2016" name="Nat. Commun.">
        <title>Thousands of microbial genomes shed light on interconnected biogeochemical processes in an aquifer system.</title>
        <authorList>
            <person name="Anantharaman K."/>
            <person name="Brown C.T."/>
            <person name="Hug L.A."/>
            <person name="Sharon I."/>
            <person name="Castelle C.J."/>
            <person name="Probst A.J."/>
            <person name="Thomas B.C."/>
            <person name="Singh A."/>
            <person name="Wilkins M.J."/>
            <person name="Karaoz U."/>
            <person name="Brodie E.L."/>
            <person name="Williams K.H."/>
            <person name="Hubbard S.S."/>
            <person name="Banfield J.F."/>
        </authorList>
    </citation>
    <scope>NUCLEOTIDE SEQUENCE [LARGE SCALE GENOMIC DNA]</scope>
</reference>
<dbReference type="AlphaFoldDB" id="A0A1F6MBM7"/>
<keyword evidence="4 7" id="KW-0689">Ribosomal protein</keyword>
<dbReference type="Gene3D" id="3.30.1490.10">
    <property type="match status" value="1"/>
</dbReference>
<comment type="similarity">
    <text evidence="1 7">Belongs to the universal ribosomal protein uS8 family.</text>
</comment>
<comment type="function">
    <text evidence="7">One of the primary rRNA binding proteins, it binds directly to 16S rRNA central domain where it helps coordinate assembly of the platform of the 30S subunit.</text>
</comment>
<dbReference type="FunFam" id="3.30.1370.30:FF:000002">
    <property type="entry name" value="30S ribosomal protein S8"/>
    <property type="match status" value="1"/>
</dbReference>
<evidence type="ECO:0000256" key="3">
    <source>
        <dbReference type="ARBA" id="ARBA00022884"/>
    </source>
</evidence>
<keyword evidence="3 7" id="KW-0694">RNA-binding</keyword>
<dbReference type="EMBL" id="MFQA01000019">
    <property type="protein sequence ID" value="OGH69036.1"/>
    <property type="molecule type" value="Genomic_DNA"/>
</dbReference>
<dbReference type="Pfam" id="PF00410">
    <property type="entry name" value="Ribosomal_S8"/>
    <property type="match status" value="1"/>
</dbReference>
<evidence type="ECO:0000313" key="8">
    <source>
        <dbReference type="EMBL" id="OGH69036.1"/>
    </source>
</evidence>
<comment type="caution">
    <text evidence="8">The sequence shown here is derived from an EMBL/GenBank/DDBJ whole genome shotgun (WGS) entry which is preliminary data.</text>
</comment>
<dbReference type="InterPro" id="IPR000630">
    <property type="entry name" value="Ribosomal_uS8"/>
</dbReference>
<dbReference type="GO" id="GO:0003735">
    <property type="term" value="F:structural constituent of ribosome"/>
    <property type="evidence" value="ECO:0007669"/>
    <property type="project" value="InterPro"/>
</dbReference>
<evidence type="ECO:0000313" key="9">
    <source>
        <dbReference type="Proteomes" id="UP000176413"/>
    </source>
</evidence>
<dbReference type="GO" id="GO:0005840">
    <property type="term" value="C:ribosome"/>
    <property type="evidence" value="ECO:0007669"/>
    <property type="project" value="UniProtKB-KW"/>
</dbReference>
<gene>
    <name evidence="7" type="primary">rpsH</name>
    <name evidence="8" type="ORF">A3D53_02515</name>
</gene>
<dbReference type="Proteomes" id="UP000176413">
    <property type="component" value="Unassembled WGS sequence"/>
</dbReference>
<dbReference type="HAMAP" id="MF_01302_B">
    <property type="entry name" value="Ribosomal_uS8_B"/>
    <property type="match status" value="1"/>
</dbReference>
<evidence type="ECO:0000256" key="2">
    <source>
        <dbReference type="ARBA" id="ARBA00022730"/>
    </source>
</evidence>
<accession>A0A1F6MBM7</accession>
<name>A0A1F6MBM7_9BACT</name>
<evidence type="ECO:0000256" key="6">
    <source>
        <dbReference type="ARBA" id="ARBA00035258"/>
    </source>
</evidence>
<dbReference type="SUPFAM" id="SSF56047">
    <property type="entry name" value="Ribosomal protein S8"/>
    <property type="match status" value="1"/>
</dbReference>
<sequence length="129" mass="14372">MMTDPIADMLTRIRNASTVHKHEVTIPFSKIKMAIASVLVREGYITKVEETKGKPAFIVLTLKYHDKQPAIQHLSRVSTPGHRRYVKTDEIKPVLNGFGMAILSTPRGILTAKEAQEAKVGGELLCEVY</sequence>
<evidence type="ECO:0000256" key="4">
    <source>
        <dbReference type="ARBA" id="ARBA00022980"/>
    </source>
</evidence>